<reference evidence="10" key="1">
    <citation type="submission" date="2018-12" db="EMBL/GenBank/DDBJ databases">
        <title>Tengunoibacter tsumagoiensis gen. nov., sp. nov., Dictyobacter kobayashii sp. nov., D. alpinus sp. nov., and D. joshuensis sp. nov. and description of Dictyobacteraceae fam. nov. within the order Ktedonobacterales isolated from Tengu-no-mugimeshi.</title>
        <authorList>
            <person name="Wang C.M."/>
            <person name="Zheng Y."/>
            <person name="Sakai Y."/>
            <person name="Toyoda A."/>
            <person name="Minakuchi Y."/>
            <person name="Abe K."/>
            <person name="Yokota A."/>
            <person name="Yabe S."/>
        </authorList>
    </citation>
    <scope>NUCLEOTIDE SEQUENCE [LARGE SCALE GENOMIC DNA]</scope>
    <source>
        <strain evidence="10">Uno16</strain>
    </source>
</reference>
<evidence type="ECO:0000259" key="8">
    <source>
        <dbReference type="PROSITE" id="PS50109"/>
    </source>
</evidence>
<dbReference type="Gene3D" id="3.30.565.10">
    <property type="entry name" value="Histidine kinase-like ATPase, C-terminal domain"/>
    <property type="match status" value="1"/>
</dbReference>
<dbReference type="RefSeq" id="WP_126625361.1">
    <property type="nucleotide sequence ID" value="NZ_BIFT01000001.1"/>
</dbReference>
<keyword evidence="7" id="KW-0812">Transmembrane</keyword>
<dbReference type="SMART" id="SM00387">
    <property type="entry name" value="HATPase_c"/>
    <property type="match status" value="1"/>
</dbReference>
<name>A0A402B036_9CHLR</name>
<evidence type="ECO:0000313" key="10">
    <source>
        <dbReference type="Proteomes" id="UP000287171"/>
    </source>
</evidence>
<evidence type="ECO:0000313" key="9">
    <source>
        <dbReference type="EMBL" id="GCE24677.1"/>
    </source>
</evidence>
<dbReference type="Pfam" id="PF02518">
    <property type="entry name" value="HATPase_c"/>
    <property type="match status" value="1"/>
</dbReference>
<dbReference type="InterPro" id="IPR004358">
    <property type="entry name" value="Sig_transdc_His_kin-like_C"/>
</dbReference>
<evidence type="ECO:0000256" key="5">
    <source>
        <dbReference type="ARBA" id="ARBA00022777"/>
    </source>
</evidence>
<dbReference type="PANTHER" id="PTHR43547:SF2">
    <property type="entry name" value="HYBRID SIGNAL TRANSDUCTION HISTIDINE KINASE C"/>
    <property type="match status" value="1"/>
</dbReference>
<dbReference type="InterPro" id="IPR003661">
    <property type="entry name" value="HisK_dim/P_dom"/>
</dbReference>
<accession>A0A402B036</accession>
<dbReference type="SMART" id="SM00388">
    <property type="entry name" value="HisKA"/>
    <property type="match status" value="1"/>
</dbReference>
<proteinExistence type="predicted"/>
<dbReference type="GO" id="GO:0000155">
    <property type="term" value="F:phosphorelay sensor kinase activity"/>
    <property type="evidence" value="ECO:0007669"/>
    <property type="project" value="InterPro"/>
</dbReference>
<dbReference type="EMBL" id="BIFT01000001">
    <property type="protein sequence ID" value="GCE24677.1"/>
    <property type="molecule type" value="Genomic_DNA"/>
</dbReference>
<feature type="domain" description="Histidine kinase" evidence="8">
    <location>
        <begin position="154"/>
        <end position="376"/>
    </location>
</feature>
<keyword evidence="7" id="KW-0472">Membrane</keyword>
<dbReference type="SUPFAM" id="SSF55874">
    <property type="entry name" value="ATPase domain of HSP90 chaperone/DNA topoisomerase II/histidine kinase"/>
    <property type="match status" value="1"/>
</dbReference>
<dbReference type="PRINTS" id="PR00344">
    <property type="entry name" value="BCTRLSENSOR"/>
</dbReference>
<dbReference type="EC" id="2.7.13.3" evidence="2"/>
<dbReference type="Pfam" id="PF00512">
    <property type="entry name" value="HisKA"/>
    <property type="match status" value="1"/>
</dbReference>
<dbReference type="SUPFAM" id="SSF47384">
    <property type="entry name" value="Homodimeric domain of signal transducing histidine kinase"/>
    <property type="match status" value="1"/>
</dbReference>
<keyword evidence="6" id="KW-0902">Two-component regulatory system</keyword>
<feature type="transmembrane region" description="Helical" evidence="7">
    <location>
        <begin position="107"/>
        <end position="127"/>
    </location>
</feature>
<dbReference type="PANTHER" id="PTHR43547">
    <property type="entry name" value="TWO-COMPONENT HISTIDINE KINASE"/>
    <property type="match status" value="1"/>
</dbReference>
<dbReference type="CDD" id="cd00075">
    <property type="entry name" value="HATPase"/>
    <property type="match status" value="1"/>
</dbReference>
<feature type="transmembrane region" description="Helical" evidence="7">
    <location>
        <begin position="65"/>
        <end position="95"/>
    </location>
</feature>
<feature type="transmembrane region" description="Helical" evidence="7">
    <location>
        <begin position="29"/>
        <end position="45"/>
    </location>
</feature>
<comment type="catalytic activity">
    <reaction evidence="1">
        <text>ATP + protein L-histidine = ADP + protein N-phospho-L-histidine.</text>
        <dbReference type="EC" id="2.7.13.3"/>
    </reaction>
</comment>
<dbReference type="Gene3D" id="1.10.287.130">
    <property type="match status" value="1"/>
</dbReference>
<dbReference type="InterPro" id="IPR036097">
    <property type="entry name" value="HisK_dim/P_sf"/>
</dbReference>
<dbReference type="AlphaFoldDB" id="A0A402B036"/>
<keyword evidence="5" id="KW-0418">Kinase</keyword>
<keyword evidence="10" id="KW-1185">Reference proteome</keyword>
<dbReference type="CDD" id="cd00082">
    <property type="entry name" value="HisKA"/>
    <property type="match status" value="1"/>
</dbReference>
<dbReference type="InterPro" id="IPR005467">
    <property type="entry name" value="His_kinase_dom"/>
</dbReference>
<keyword evidence="4" id="KW-0808">Transferase</keyword>
<gene>
    <name evidence="9" type="ORF">KDA_01610</name>
</gene>
<dbReference type="InterPro" id="IPR036890">
    <property type="entry name" value="HATPase_C_sf"/>
</dbReference>
<dbReference type="Proteomes" id="UP000287171">
    <property type="component" value="Unassembled WGS sequence"/>
</dbReference>
<organism evidence="9 10">
    <name type="scientific">Dictyobacter alpinus</name>
    <dbReference type="NCBI Taxonomy" id="2014873"/>
    <lineage>
        <taxon>Bacteria</taxon>
        <taxon>Bacillati</taxon>
        <taxon>Chloroflexota</taxon>
        <taxon>Ktedonobacteria</taxon>
        <taxon>Ktedonobacterales</taxon>
        <taxon>Dictyobacteraceae</taxon>
        <taxon>Dictyobacter</taxon>
    </lineage>
</organism>
<sequence>MATEPPKIKERLQYIKNKLQGPTWLRSPLMGYIAAFLLVGFLLLIEKADEGIPDVPLFIGTPFGLLAILVALVWGTGPALVALGFGLIVVIEFISPNTLTTDIPRDVLIIGPFIALQLTAIATVVRLEQAHLKLKRSQQQLEQANALKTYVLVRAAHELKTPLTTIIGRTQWLSSHLDRSGPTPENWAALQRYLEVTRKRAYYLQELIDSLFDLSRAYVQGAAALQLSPCDLVTICRDAVEDVQALSDRSIDLDCPPSPLLLQADEKYLAQVLINLLNNAVKYSPENSKVKVHVHSEDNSFLLQVHNDSPTLSQEQLERLFEPFYRDPVVERAGLPGWGLGLTISKQFVELHGGQLWAELYADNGITFLVRLPADPNGPIL</sequence>
<evidence type="ECO:0000256" key="1">
    <source>
        <dbReference type="ARBA" id="ARBA00000085"/>
    </source>
</evidence>
<evidence type="ECO:0000256" key="2">
    <source>
        <dbReference type="ARBA" id="ARBA00012438"/>
    </source>
</evidence>
<comment type="caution">
    <text evidence="9">The sequence shown here is derived from an EMBL/GenBank/DDBJ whole genome shotgun (WGS) entry which is preliminary data.</text>
</comment>
<dbReference type="OrthoDB" id="152194at2"/>
<evidence type="ECO:0000256" key="6">
    <source>
        <dbReference type="ARBA" id="ARBA00023012"/>
    </source>
</evidence>
<keyword evidence="7" id="KW-1133">Transmembrane helix</keyword>
<evidence type="ECO:0000256" key="4">
    <source>
        <dbReference type="ARBA" id="ARBA00022679"/>
    </source>
</evidence>
<evidence type="ECO:0000256" key="7">
    <source>
        <dbReference type="SAM" id="Phobius"/>
    </source>
</evidence>
<protein>
    <recommendedName>
        <fullName evidence="2">histidine kinase</fullName>
        <ecNumber evidence="2">2.7.13.3</ecNumber>
    </recommendedName>
</protein>
<dbReference type="InterPro" id="IPR003594">
    <property type="entry name" value="HATPase_dom"/>
</dbReference>
<dbReference type="FunFam" id="3.30.565.10:FF:000006">
    <property type="entry name" value="Sensor histidine kinase WalK"/>
    <property type="match status" value="1"/>
</dbReference>
<keyword evidence="3" id="KW-0597">Phosphoprotein</keyword>
<dbReference type="PROSITE" id="PS50109">
    <property type="entry name" value="HIS_KIN"/>
    <property type="match status" value="1"/>
</dbReference>
<evidence type="ECO:0000256" key="3">
    <source>
        <dbReference type="ARBA" id="ARBA00022553"/>
    </source>
</evidence>